<evidence type="ECO:0000256" key="4">
    <source>
        <dbReference type="ARBA" id="ARBA00022490"/>
    </source>
</evidence>
<evidence type="ECO:0000256" key="1">
    <source>
        <dbReference type="ARBA" id="ARBA00004496"/>
    </source>
</evidence>
<evidence type="ECO:0000256" key="10">
    <source>
        <dbReference type="ARBA" id="ARBA00032441"/>
    </source>
</evidence>
<evidence type="ECO:0000256" key="2">
    <source>
        <dbReference type="ARBA" id="ARBA00007599"/>
    </source>
</evidence>
<dbReference type="GO" id="GO:0005524">
    <property type="term" value="F:ATP binding"/>
    <property type="evidence" value="ECO:0007669"/>
    <property type="project" value="UniProtKB-KW"/>
</dbReference>
<sequence>MTSSTATAEGRIREFTTQSGADTVAVGRKLVKLLEPPQFLLLSGELGTGKTTLVKGIAQALDAAEPDEVTSPTFTLMHEYLGSRNGKPVKLYHLDVYRLESERQLETLGLDDLLTPDALVIVEWGEKFKSIRKRATGEIVIASEGGDARKITVTLKE</sequence>
<keyword evidence="5" id="KW-0819">tRNA processing</keyword>
<keyword evidence="6" id="KW-0479">Metal-binding</keyword>
<dbReference type="PANTHER" id="PTHR33540">
    <property type="entry name" value="TRNA THREONYLCARBAMOYLADENOSINE BIOSYNTHESIS PROTEIN TSAE"/>
    <property type="match status" value="1"/>
</dbReference>
<evidence type="ECO:0000256" key="5">
    <source>
        <dbReference type="ARBA" id="ARBA00022694"/>
    </source>
</evidence>
<evidence type="ECO:0000256" key="8">
    <source>
        <dbReference type="ARBA" id="ARBA00022840"/>
    </source>
</evidence>
<comment type="similarity">
    <text evidence="2">Belongs to the TsaE family.</text>
</comment>
<dbReference type="SUPFAM" id="SSF52540">
    <property type="entry name" value="P-loop containing nucleoside triphosphate hydrolases"/>
    <property type="match status" value="1"/>
</dbReference>
<dbReference type="Gene3D" id="3.40.50.300">
    <property type="entry name" value="P-loop containing nucleotide triphosphate hydrolases"/>
    <property type="match status" value="1"/>
</dbReference>
<evidence type="ECO:0000256" key="6">
    <source>
        <dbReference type="ARBA" id="ARBA00022723"/>
    </source>
</evidence>
<keyword evidence="7" id="KW-0547">Nucleotide-binding</keyword>
<dbReference type="InterPro" id="IPR027417">
    <property type="entry name" value="P-loop_NTPase"/>
</dbReference>
<dbReference type="NCBIfam" id="TIGR00150">
    <property type="entry name" value="T6A_YjeE"/>
    <property type="match status" value="1"/>
</dbReference>
<comment type="subcellular location">
    <subcellularLocation>
        <location evidence="1">Cytoplasm</location>
    </subcellularLocation>
</comment>
<dbReference type="Proteomes" id="UP000239735">
    <property type="component" value="Unassembled WGS sequence"/>
</dbReference>
<dbReference type="GO" id="GO:0005737">
    <property type="term" value="C:cytoplasm"/>
    <property type="evidence" value="ECO:0007669"/>
    <property type="project" value="UniProtKB-SubCell"/>
</dbReference>
<proteinExistence type="inferred from homology"/>
<dbReference type="Pfam" id="PF02367">
    <property type="entry name" value="TsaE"/>
    <property type="match status" value="1"/>
</dbReference>
<evidence type="ECO:0000256" key="9">
    <source>
        <dbReference type="ARBA" id="ARBA00022842"/>
    </source>
</evidence>
<accession>A0A2N9LC78</accession>
<dbReference type="GO" id="GO:0002949">
    <property type="term" value="P:tRNA threonylcarbamoyladenosine modification"/>
    <property type="evidence" value="ECO:0007669"/>
    <property type="project" value="InterPro"/>
</dbReference>
<name>A0A2N9LC78_9BACT</name>
<protein>
    <recommendedName>
        <fullName evidence="3">tRNA threonylcarbamoyladenosine biosynthesis protein TsaE</fullName>
    </recommendedName>
    <alternativeName>
        <fullName evidence="10">t(6)A37 threonylcarbamoyladenosine biosynthesis protein TsaE</fullName>
    </alternativeName>
</protein>
<dbReference type="EMBL" id="OKRB01000086">
    <property type="protein sequence ID" value="SPE20868.1"/>
    <property type="molecule type" value="Genomic_DNA"/>
</dbReference>
<keyword evidence="9" id="KW-0460">Magnesium</keyword>
<dbReference type="PANTHER" id="PTHR33540:SF2">
    <property type="entry name" value="TRNA THREONYLCARBAMOYLADENOSINE BIOSYNTHESIS PROTEIN TSAE"/>
    <property type="match status" value="1"/>
</dbReference>
<evidence type="ECO:0000256" key="7">
    <source>
        <dbReference type="ARBA" id="ARBA00022741"/>
    </source>
</evidence>
<gene>
    <name evidence="11" type="ORF">SBA5_30073</name>
</gene>
<reference evidence="12" key="1">
    <citation type="submission" date="2018-02" db="EMBL/GenBank/DDBJ databases">
        <authorList>
            <person name="Hausmann B."/>
        </authorList>
    </citation>
    <scope>NUCLEOTIDE SEQUENCE [LARGE SCALE GENOMIC DNA]</scope>
    <source>
        <strain evidence="12">Peat soil MAG SbA5</strain>
    </source>
</reference>
<keyword evidence="4" id="KW-0963">Cytoplasm</keyword>
<dbReference type="GO" id="GO:0046872">
    <property type="term" value="F:metal ion binding"/>
    <property type="evidence" value="ECO:0007669"/>
    <property type="project" value="UniProtKB-KW"/>
</dbReference>
<dbReference type="AlphaFoldDB" id="A0A2N9LC78"/>
<dbReference type="OrthoDB" id="9815896at2"/>
<evidence type="ECO:0000313" key="12">
    <source>
        <dbReference type="Proteomes" id="UP000239735"/>
    </source>
</evidence>
<organism evidence="11 12">
    <name type="scientific">Candidatus Sulfuritelmatomonas gaucii</name>
    <dbReference type="NCBI Taxonomy" id="2043161"/>
    <lineage>
        <taxon>Bacteria</taxon>
        <taxon>Pseudomonadati</taxon>
        <taxon>Acidobacteriota</taxon>
        <taxon>Terriglobia</taxon>
        <taxon>Terriglobales</taxon>
        <taxon>Acidobacteriaceae</taxon>
        <taxon>Candidatus Sulfuritelmatomonas</taxon>
    </lineage>
</organism>
<keyword evidence="8" id="KW-0067">ATP-binding</keyword>
<evidence type="ECO:0000313" key="11">
    <source>
        <dbReference type="EMBL" id="SPE20868.1"/>
    </source>
</evidence>
<dbReference type="InterPro" id="IPR003442">
    <property type="entry name" value="T6A_TsaE"/>
</dbReference>
<evidence type="ECO:0000256" key="3">
    <source>
        <dbReference type="ARBA" id="ARBA00019010"/>
    </source>
</evidence>